<feature type="binding site" evidence="5">
    <location>
        <position position="198"/>
    </location>
    <ligand>
        <name>Fe cation</name>
        <dbReference type="ChEBI" id="CHEBI:24875"/>
        <note>catalytic</note>
    </ligand>
</feature>
<dbReference type="InterPro" id="IPR037151">
    <property type="entry name" value="AlkB-like_sf"/>
</dbReference>
<dbReference type="GO" id="GO:0035516">
    <property type="term" value="F:broad specificity oxidative DNA demethylase activity"/>
    <property type="evidence" value="ECO:0007669"/>
    <property type="project" value="TreeGrafter"/>
</dbReference>
<reference evidence="7" key="2">
    <citation type="journal article" date="2020" name="BMC">
        <title>Leishmania infection induces a limited differential gene expression in the sand fly midgut.</title>
        <authorList>
            <person name="Coutinho-Abreu I.V."/>
            <person name="Serafim T.D."/>
            <person name="Meneses C."/>
            <person name="Kamhawi S."/>
            <person name="Oliveira F."/>
            <person name="Valenzuela J.G."/>
        </authorList>
    </citation>
    <scope>NUCLEOTIDE SEQUENCE</scope>
    <source>
        <strain evidence="7">Jacobina</strain>
        <tissue evidence="7">Midgut</tissue>
    </source>
</reference>
<keyword evidence="3" id="KW-0560">Oxidoreductase</keyword>
<dbReference type="InterPro" id="IPR004574">
    <property type="entry name" value="Alkb"/>
</dbReference>
<dbReference type="GO" id="GO:0035515">
    <property type="term" value="F:oxidative RNA demethylase activity"/>
    <property type="evidence" value="ECO:0007669"/>
    <property type="project" value="TreeGrafter"/>
</dbReference>
<evidence type="ECO:0000256" key="2">
    <source>
        <dbReference type="ARBA" id="ARBA00022964"/>
    </source>
</evidence>
<evidence type="ECO:0000259" key="6">
    <source>
        <dbReference type="PROSITE" id="PS51471"/>
    </source>
</evidence>
<organism evidence="8 9">
    <name type="scientific">Lutzomyia longipalpis</name>
    <name type="common">Sand fly</name>
    <dbReference type="NCBI Taxonomy" id="7200"/>
    <lineage>
        <taxon>Eukaryota</taxon>
        <taxon>Metazoa</taxon>
        <taxon>Ecdysozoa</taxon>
        <taxon>Arthropoda</taxon>
        <taxon>Hexapoda</taxon>
        <taxon>Insecta</taxon>
        <taxon>Pterygota</taxon>
        <taxon>Neoptera</taxon>
        <taxon>Endopterygota</taxon>
        <taxon>Diptera</taxon>
        <taxon>Nematocera</taxon>
        <taxon>Psychodoidea</taxon>
        <taxon>Psychodidae</taxon>
        <taxon>Lutzomyia</taxon>
        <taxon>Lutzomyia</taxon>
    </lineage>
</organism>
<name>A0A1B0CDJ0_LUTLO</name>
<dbReference type="Pfam" id="PF13532">
    <property type="entry name" value="2OG-FeII_Oxy_2"/>
    <property type="match status" value="1"/>
</dbReference>
<dbReference type="EMBL" id="GITU01002425">
    <property type="protein sequence ID" value="MBC1171128.1"/>
    <property type="molecule type" value="Transcribed_RNA"/>
</dbReference>
<dbReference type="GO" id="GO:0032259">
    <property type="term" value="P:methylation"/>
    <property type="evidence" value="ECO:0007669"/>
    <property type="project" value="UniProtKB-KW"/>
</dbReference>
<evidence type="ECO:0000256" key="3">
    <source>
        <dbReference type="ARBA" id="ARBA00023002"/>
    </source>
</evidence>
<dbReference type="GO" id="GO:0035513">
    <property type="term" value="P:oxidative RNA demethylation"/>
    <property type="evidence" value="ECO:0007669"/>
    <property type="project" value="TreeGrafter"/>
</dbReference>
<comment type="cofactor">
    <cofactor evidence="5">
        <name>Fe(2+)</name>
        <dbReference type="ChEBI" id="CHEBI:29033"/>
    </cofactor>
    <text evidence="5">Binds 1 Fe(2+) ion per subunit.</text>
</comment>
<dbReference type="VEuPathDB" id="VectorBase:LLONM1_010291"/>
<dbReference type="VEuPathDB" id="VectorBase:LLOJ002410"/>
<dbReference type="Proteomes" id="UP000092461">
    <property type="component" value="Unassembled WGS sequence"/>
</dbReference>
<accession>A0A1B0CDJ0</accession>
<dbReference type="GO" id="GO:0008168">
    <property type="term" value="F:methyltransferase activity"/>
    <property type="evidence" value="ECO:0007669"/>
    <property type="project" value="UniProtKB-KW"/>
</dbReference>
<sequence>MSTNFTEAFKFYKRKNPFPDLSGLVDAHSGQNNESLKPIRCSNAPENVTGFGLLSPEEWKIHELKHHPGLLVIRNPFTPSGQRYWAARCLKDFPKSPNRTNLQTQRLPEDSQKDFWGFFTATDDECVRKKLKSSLRWSTLGYHHDWDNKIYTEEEKHPFPEDLFSLTGILAEILNFPDYRAQAAIVNFYPQGSTLAGHTDHSEIDLEAPLFSISFGQDAIFLIGGTSKDDPATALRLHSGDIVVMSRESRLCYHAVPKILSDSQEIWNAEYFPETTLAAEMDGDLWEKCSRKSFWSPFNEYLRDCRINLNIRQVLSGNATTL</sequence>
<dbReference type="GO" id="GO:0005634">
    <property type="term" value="C:nucleus"/>
    <property type="evidence" value="ECO:0007669"/>
    <property type="project" value="TreeGrafter"/>
</dbReference>
<evidence type="ECO:0000313" key="8">
    <source>
        <dbReference type="EnsemblMetazoa" id="LLOJ002410-PA"/>
    </source>
</evidence>
<keyword evidence="7" id="KW-0489">Methyltransferase</keyword>
<keyword evidence="1 5" id="KW-0479">Metal-binding</keyword>
<dbReference type="EnsemblMetazoa" id="LLOJ002410-RA">
    <property type="protein sequence ID" value="LLOJ002410-PA"/>
    <property type="gene ID" value="LLOJ002410"/>
</dbReference>
<feature type="binding site" evidence="5">
    <location>
        <position position="254"/>
    </location>
    <ligand>
        <name>Fe cation</name>
        <dbReference type="ChEBI" id="CHEBI:24875"/>
        <note>catalytic</note>
    </ligand>
</feature>
<dbReference type="Gene3D" id="2.60.120.590">
    <property type="entry name" value="Alpha-ketoglutarate-dependent dioxygenase AlkB-like"/>
    <property type="match status" value="1"/>
</dbReference>
<dbReference type="GO" id="GO:0005737">
    <property type="term" value="C:cytoplasm"/>
    <property type="evidence" value="ECO:0007669"/>
    <property type="project" value="TreeGrafter"/>
</dbReference>
<dbReference type="InterPro" id="IPR027450">
    <property type="entry name" value="AlkB-like"/>
</dbReference>
<reference evidence="9" key="1">
    <citation type="submission" date="2012-05" db="EMBL/GenBank/DDBJ databases">
        <title>Whole Genome Assembly of Lutzomyia longipalpis.</title>
        <authorList>
            <person name="Richards S."/>
            <person name="Qu C."/>
            <person name="Dillon R."/>
            <person name="Worley K."/>
            <person name="Scherer S."/>
            <person name="Batterton M."/>
            <person name="Taylor A."/>
            <person name="Hawes A."/>
            <person name="Hernandez B."/>
            <person name="Kovar C."/>
            <person name="Mandapat C."/>
            <person name="Pham C."/>
            <person name="Qu C."/>
            <person name="Jing C."/>
            <person name="Bess C."/>
            <person name="Bandaranaike D."/>
            <person name="Ngo D."/>
            <person name="Ongeri F."/>
            <person name="Arias F."/>
            <person name="Lara F."/>
            <person name="Weissenberger G."/>
            <person name="Kamau G."/>
            <person name="Han H."/>
            <person name="Shen H."/>
            <person name="Dinh H."/>
            <person name="Khalil I."/>
            <person name="Jones J."/>
            <person name="Shafer J."/>
            <person name="Jayaseelan J."/>
            <person name="Quiroz J."/>
            <person name="Blankenburg K."/>
            <person name="Nguyen L."/>
            <person name="Jackson L."/>
            <person name="Francisco L."/>
            <person name="Tang L.-Y."/>
            <person name="Pu L.-L."/>
            <person name="Perales L."/>
            <person name="Lorensuhewa L."/>
            <person name="Munidasa M."/>
            <person name="Coyle M."/>
            <person name="Taylor M."/>
            <person name="Puazo M."/>
            <person name="Firestine M."/>
            <person name="Scheel M."/>
            <person name="Javaid M."/>
            <person name="Wang M."/>
            <person name="Li M."/>
            <person name="Tabassum N."/>
            <person name="Saada N."/>
            <person name="Osuji N."/>
            <person name="Aqrawi P."/>
            <person name="Fu Q."/>
            <person name="Thornton R."/>
            <person name="Raj R."/>
            <person name="Goodspeed R."/>
            <person name="Mata R."/>
            <person name="Najjar R."/>
            <person name="Gubbala S."/>
            <person name="Lee S."/>
            <person name="Denson S."/>
            <person name="Patil S."/>
            <person name="Macmil S."/>
            <person name="Qi S."/>
            <person name="Matskevitch T."/>
            <person name="Palculict T."/>
            <person name="Mathew T."/>
            <person name="Vee V."/>
            <person name="Velamala V."/>
            <person name="Korchina V."/>
            <person name="Cai W."/>
            <person name="Liu W."/>
            <person name="Dai W."/>
            <person name="Zou X."/>
            <person name="Zhu Y."/>
            <person name="Zhang Y."/>
            <person name="Wu Y.-Q."/>
            <person name="Xin Y."/>
            <person name="Nazarath L."/>
            <person name="Kovar C."/>
            <person name="Han Y."/>
            <person name="Muzny D."/>
            <person name="Gibbs R."/>
        </authorList>
    </citation>
    <scope>NUCLEOTIDE SEQUENCE [LARGE SCALE GENOMIC DNA]</scope>
    <source>
        <strain evidence="9">Jacobina</strain>
    </source>
</reference>
<dbReference type="PROSITE" id="PS51471">
    <property type="entry name" value="FE2OG_OXY"/>
    <property type="match status" value="1"/>
</dbReference>
<dbReference type="EMBL" id="AJWK01007895">
    <property type="status" value="NOT_ANNOTATED_CDS"/>
    <property type="molecule type" value="Genomic_DNA"/>
</dbReference>
<keyword evidence="7" id="KW-0808">Transferase</keyword>
<reference evidence="8" key="3">
    <citation type="submission" date="2020-05" db="UniProtKB">
        <authorList>
            <consortium name="EnsemblMetazoa"/>
        </authorList>
    </citation>
    <scope>IDENTIFICATION</scope>
    <source>
        <strain evidence="8">Jacobina</strain>
    </source>
</reference>
<proteinExistence type="predicted"/>
<protein>
    <submittedName>
        <fullName evidence="7">Putative dna demethylase alkbh1 aethina tumida</fullName>
    </submittedName>
</protein>
<keyword evidence="4 5" id="KW-0408">Iron</keyword>
<keyword evidence="9" id="KW-1185">Reference proteome</keyword>
<evidence type="ECO:0000256" key="1">
    <source>
        <dbReference type="ARBA" id="ARBA00022723"/>
    </source>
</evidence>
<dbReference type="GO" id="GO:0008198">
    <property type="term" value="F:ferrous iron binding"/>
    <property type="evidence" value="ECO:0007669"/>
    <property type="project" value="TreeGrafter"/>
</dbReference>
<dbReference type="PANTHER" id="PTHR16557:SF2">
    <property type="entry name" value="NUCLEIC ACID DIOXYGENASE ALKBH1"/>
    <property type="match status" value="1"/>
</dbReference>
<evidence type="ECO:0000256" key="4">
    <source>
        <dbReference type="ARBA" id="ARBA00023004"/>
    </source>
</evidence>
<evidence type="ECO:0000256" key="5">
    <source>
        <dbReference type="PIRSR" id="PIRSR604574-2"/>
    </source>
</evidence>
<evidence type="ECO:0000313" key="7">
    <source>
        <dbReference type="EMBL" id="MBC1171128.1"/>
    </source>
</evidence>
<keyword evidence="2" id="KW-0223">Dioxygenase</keyword>
<dbReference type="AlphaFoldDB" id="A0A1B0CDJ0"/>
<dbReference type="InterPro" id="IPR005123">
    <property type="entry name" value="Oxoglu/Fe-dep_dioxygenase_dom"/>
</dbReference>
<dbReference type="PANTHER" id="PTHR16557">
    <property type="entry name" value="ALKYLATED DNA REPAIR PROTEIN ALKB-RELATED"/>
    <property type="match status" value="1"/>
</dbReference>
<dbReference type="SUPFAM" id="SSF51197">
    <property type="entry name" value="Clavaminate synthase-like"/>
    <property type="match status" value="1"/>
</dbReference>
<evidence type="ECO:0000313" key="9">
    <source>
        <dbReference type="Proteomes" id="UP000092461"/>
    </source>
</evidence>
<feature type="domain" description="Fe2OG dioxygenase" evidence="6">
    <location>
        <begin position="180"/>
        <end position="315"/>
    </location>
</feature>
<feature type="binding site" evidence="5">
    <location>
        <position position="200"/>
    </location>
    <ligand>
        <name>Fe cation</name>
        <dbReference type="ChEBI" id="CHEBI:24875"/>
        <note>catalytic</note>
    </ligand>
</feature>